<dbReference type="PROSITE" id="PS50188">
    <property type="entry name" value="B302_SPRY"/>
    <property type="match status" value="1"/>
</dbReference>
<evidence type="ECO:0000256" key="5">
    <source>
        <dbReference type="SAM" id="MobiDB-lite"/>
    </source>
</evidence>
<evidence type="ECO:0000256" key="4">
    <source>
        <dbReference type="PROSITE-ProRule" id="PRU00024"/>
    </source>
</evidence>
<dbReference type="Proteomes" id="UP000515152">
    <property type="component" value="Chromosome 1"/>
</dbReference>
<dbReference type="PRINTS" id="PR01407">
    <property type="entry name" value="BUTYPHLNCDUF"/>
</dbReference>
<dbReference type="InterPro" id="IPR006574">
    <property type="entry name" value="PRY"/>
</dbReference>
<keyword evidence="3" id="KW-0862">Zinc</keyword>
<dbReference type="OrthoDB" id="6270329at2759"/>
<evidence type="ECO:0000313" key="9">
    <source>
        <dbReference type="RefSeq" id="XP_031426363.1"/>
    </source>
</evidence>
<name>A0A6P8FCZ9_CLUHA</name>
<dbReference type="KEGG" id="char:105899272"/>
<evidence type="ECO:0000256" key="2">
    <source>
        <dbReference type="ARBA" id="ARBA00022771"/>
    </source>
</evidence>
<dbReference type="Gene3D" id="4.10.830.40">
    <property type="match status" value="1"/>
</dbReference>
<dbReference type="Pfam" id="PF25600">
    <property type="entry name" value="TRIM_CC"/>
    <property type="match status" value="1"/>
</dbReference>
<reference evidence="9" key="1">
    <citation type="submission" date="2025-08" db="UniProtKB">
        <authorList>
            <consortium name="RefSeq"/>
        </authorList>
    </citation>
    <scope>IDENTIFICATION</scope>
</reference>
<dbReference type="AlphaFoldDB" id="A0A6P8FCZ9"/>
<dbReference type="GO" id="GO:0008270">
    <property type="term" value="F:zinc ion binding"/>
    <property type="evidence" value="ECO:0007669"/>
    <property type="project" value="UniProtKB-KW"/>
</dbReference>
<dbReference type="PANTHER" id="PTHR25465:SF10">
    <property type="entry name" value="TRIPARTITE MOTIF-CONTAINING PROTEIN 16-RELATED"/>
    <property type="match status" value="1"/>
</dbReference>
<dbReference type="InterPro" id="IPR003879">
    <property type="entry name" value="Butyrophylin_SPRY"/>
</dbReference>
<keyword evidence="8" id="KW-1185">Reference proteome</keyword>
<dbReference type="GeneID" id="105899272"/>
<feature type="region of interest" description="Disordered" evidence="5">
    <location>
        <begin position="1"/>
        <end position="25"/>
    </location>
</feature>
<dbReference type="Pfam" id="PF00622">
    <property type="entry name" value="SPRY"/>
    <property type="match status" value="1"/>
</dbReference>
<keyword evidence="2 4" id="KW-0863">Zinc-finger</keyword>
<evidence type="ECO:0000256" key="3">
    <source>
        <dbReference type="ARBA" id="ARBA00022833"/>
    </source>
</evidence>
<dbReference type="InterPro" id="IPR013320">
    <property type="entry name" value="ConA-like_dom_sf"/>
</dbReference>
<dbReference type="SUPFAM" id="SSF49899">
    <property type="entry name" value="Concanavalin A-like lectins/glucanases"/>
    <property type="match status" value="1"/>
</dbReference>
<dbReference type="GO" id="GO:0005737">
    <property type="term" value="C:cytoplasm"/>
    <property type="evidence" value="ECO:0007669"/>
    <property type="project" value="UniProtKB-ARBA"/>
</dbReference>
<dbReference type="InterPro" id="IPR001870">
    <property type="entry name" value="B30.2/SPRY"/>
</dbReference>
<dbReference type="SUPFAM" id="SSF57845">
    <property type="entry name" value="B-box zinc-binding domain"/>
    <property type="match status" value="1"/>
</dbReference>
<dbReference type="SMART" id="SM00589">
    <property type="entry name" value="PRY"/>
    <property type="match status" value="1"/>
</dbReference>
<feature type="domain" description="B box-type" evidence="6">
    <location>
        <begin position="104"/>
        <end position="145"/>
    </location>
</feature>
<dbReference type="Gene3D" id="3.30.160.60">
    <property type="entry name" value="Classic Zinc Finger"/>
    <property type="match status" value="1"/>
</dbReference>
<dbReference type="PANTHER" id="PTHR25465">
    <property type="entry name" value="B-BOX DOMAIN CONTAINING"/>
    <property type="match status" value="1"/>
</dbReference>
<gene>
    <name evidence="9" type="primary">LOC105899272</name>
</gene>
<evidence type="ECO:0000313" key="8">
    <source>
        <dbReference type="Proteomes" id="UP000515152"/>
    </source>
</evidence>
<dbReference type="Pfam" id="PF13765">
    <property type="entry name" value="PRY"/>
    <property type="match status" value="1"/>
</dbReference>
<dbReference type="PROSITE" id="PS50119">
    <property type="entry name" value="ZF_BBOX"/>
    <property type="match status" value="1"/>
</dbReference>
<protein>
    <submittedName>
        <fullName evidence="9">Tripartite motif-containing protein 16-like</fullName>
    </submittedName>
</protein>
<evidence type="ECO:0000259" key="6">
    <source>
        <dbReference type="PROSITE" id="PS50119"/>
    </source>
</evidence>
<dbReference type="InterPro" id="IPR043136">
    <property type="entry name" value="B30.2/SPRY_sf"/>
</dbReference>
<feature type="compositionally biased region" description="Polar residues" evidence="5">
    <location>
        <begin position="12"/>
        <end position="25"/>
    </location>
</feature>
<dbReference type="InterPro" id="IPR000315">
    <property type="entry name" value="Znf_B-box"/>
</dbReference>
<dbReference type="InterPro" id="IPR051051">
    <property type="entry name" value="E3_ubiq-ligase_TRIM/RNF"/>
</dbReference>
<dbReference type="CDD" id="cd19769">
    <property type="entry name" value="Bbox2_TRIM16-like"/>
    <property type="match status" value="1"/>
</dbReference>
<dbReference type="RefSeq" id="XP_031426363.1">
    <property type="nucleotide sequence ID" value="XM_031570503.1"/>
</dbReference>
<feature type="domain" description="B30.2/SPRY" evidence="7">
    <location>
        <begin position="273"/>
        <end position="433"/>
    </location>
</feature>
<dbReference type="InterPro" id="IPR003877">
    <property type="entry name" value="SPRY_dom"/>
</dbReference>
<keyword evidence="1" id="KW-0479">Metal-binding</keyword>
<evidence type="ECO:0000256" key="1">
    <source>
        <dbReference type="ARBA" id="ARBA00022723"/>
    </source>
</evidence>
<sequence length="433" mass="49064">MSQGDQCRGNKESANAGSGKRTNSADQLDCNGGDITVVTSGKTLKHGAQDLHTDNVLCDSCIDSPCRAEKSCLTCLVSYCEAQLRPHLQNQRFKSHHLVEPQLDSEMRCSLEHKLPLELYCRTDGCCLCHACRDQGHQEHHTEPVGEARRLAESSVIDLQITLEKQFTKLHAAVERAREEVWEVLEGELKRAVCQAEGIEAHLQEKICHLKKALVLGGRFSNNTNDVDFMQEYCEWLRGSVDTDLPGVYISLPDRLITFRQTLSDTTQELCEQLLASYRRQLTDPCQRDATSLTFNVDSAHQFLRLTVGNRRMTNTTPWQHCYPEHPERFEHWRQAFACESPFLGRHYFEVDLSGEGAYMGLTCKSIKRKSVEYSSCITGNTFSWSLGRSSHRLSCWHAGEERCLQGEPLNRVGVYVDYQAGVVAFYVVDEVH</sequence>
<dbReference type="Pfam" id="PF00643">
    <property type="entry name" value="zf-B_box"/>
    <property type="match status" value="1"/>
</dbReference>
<accession>A0A6P8FCZ9</accession>
<organism evidence="8 9">
    <name type="scientific">Clupea harengus</name>
    <name type="common">Atlantic herring</name>
    <dbReference type="NCBI Taxonomy" id="7950"/>
    <lineage>
        <taxon>Eukaryota</taxon>
        <taxon>Metazoa</taxon>
        <taxon>Chordata</taxon>
        <taxon>Craniata</taxon>
        <taxon>Vertebrata</taxon>
        <taxon>Euteleostomi</taxon>
        <taxon>Actinopterygii</taxon>
        <taxon>Neopterygii</taxon>
        <taxon>Teleostei</taxon>
        <taxon>Clupei</taxon>
        <taxon>Clupeiformes</taxon>
        <taxon>Clupeoidei</taxon>
        <taxon>Clupeidae</taxon>
        <taxon>Clupea</taxon>
    </lineage>
</organism>
<evidence type="ECO:0000259" key="7">
    <source>
        <dbReference type="PROSITE" id="PS50188"/>
    </source>
</evidence>
<dbReference type="InterPro" id="IPR058030">
    <property type="entry name" value="TRIM8/14/16/25/29/45/65_CC"/>
</dbReference>
<proteinExistence type="predicted"/>
<dbReference type="Gene3D" id="2.60.120.920">
    <property type="match status" value="1"/>
</dbReference>